<evidence type="ECO:0000259" key="1">
    <source>
        <dbReference type="Pfam" id="PF24734"/>
    </source>
</evidence>
<geneLocation type="plasmid" evidence="5">
    <name>pgw6_1</name>
</geneLocation>
<name>A0A3G8MBW1_9HYPH</name>
<evidence type="ECO:0000313" key="4">
    <source>
        <dbReference type="EMBL" id="AZG78765.1"/>
    </source>
</evidence>
<sequence>MRKIKCEGCGRRTPSFETVNYGSMDMGYKQLCRRCFNTEAATAAGLDDFEHVDFEPVRLTDGVGKPHEFHFRTFMFGVGVALDAFELRDGNPAGYQFQVIAEPEEDLLALLGRLIEKMRRALAVKYIDDGEYGLQIAEAKVVRGLIDWDAAQDGRAPLLVIDGREVSWEEFGRMIAGFEGFQFKLEIHDKSEEI</sequence>
<proteinExistence type="predicted"/>
<protein>
    <submittedName>
        <fullName evidence="4">Uncharacterized protein</fullName>
    </submittedName>
</protein>
<dbReference type="Pfam" id="PF24734">
    <property type="entry name" value="DUF7685"/>
    <property type="match status" value="1"/>
</dbReference>
<dbReference type="InterPro" id="IPR056103">
    <property type="entry name" value="DUF7686"/>
</dbReference>
<evidence type="ECO:0000313" key="5">
    <source>
        <dbReference type="Proteomes" id="UP000273982"/>
    </source>
</evidence>
<dbReference type="Pfam" id="PF24828">
    <property type="entry name" value="DUF7713"/>
    <property type="match status" value="1"/>
</dbReference>
<dbReference type="EMBL" id="CP034087">
    <property type="protein sequence ID" value="AZG78765.1"/>
    <property type="molecule type" value="Genomic_DNA"/>
</dbReference>
<dbReference type="AlphaFoldDB" id="A0A3G8MBW1"/>
<gene>
    <name evidence="4" type="ORF">EHO51_18155</name>
</gene>
<dbReference type="RefSeq" id="WP_124740276.1">
    <property type="nucleotide sequence ID" value="NZ_CP034087.1"/>
</dbReference>
<dbReference type="KEGG" id="mros:EHO51_18155"/>
<dbReference type="Proteomes" id="UP000273982">
    <property type="component" value="Plasmid pGW6_1"/>
</dbReference>
<keyword evidence="4" id="KW-0614">Plasmid</keyword>
<dbReference type="Pfam" id="PF24735">
    <property type="entry name" value="DUF7686"/>
    <property type="match status" value="1"/>
</dbReference>
<reference evidence="4 5" key="1">
    <citation type="submission" date="2018-11" db="EMBL/GenBank/DDBJ databases">
        <title>Genome squencing of methanotrophic bacteria isolated from alkaline groundwater in Korea.</title>
        <authorList>
            <person name="Nguyen L.N."/>
        </authorList>
    </citation>
    <scope>NUCLEOTIDE SEQUENCE [LARGE SCALE GENOMIC DNA]</scope>
    <source>
        <strain evidence="4 5">GW6</strain>
        <plasmid evidence="5">pgw6_1</plasmid>
    </source>
</reference>
<evidence type="ECO:0000259" key="3">
    <source>
        <dbReference type="Pfam" id="PF24828"/>
    </source>
</evidence>
<accession>A0A3G8MBW1</accession>
<dbReference type="InterPro" id="IPR056102">
    <property type="entry name" value="DUF7685"/>
</dbReference>
<organism evidence="4 5">
    <name type="scientific">Methylocystis rosea</name>
    <dbReference type="NCBI Taxonomy" id="173366"/>
    <lineage>
        <taxon>Bacteria</taxon>
        <taxon>Pseudomonadati</taxon>
        <taxon>Pseudomonadota</taxon>
        <taxon>Alphaproteobacteria</taxon>
        <taxon>Hyphomicrobiales</taxon>
        <taxon>Methylocystaceae</taxon>
        <taxon>Methylocystis</taxon>
    </lineage>
</organism>
<feature type="domain" description="DUF7713" evidence="3">
    <location>
        <begin position="126"/>
        <end position="192"/>
    </location>
</feature>
<feature type="domain" description="DUF7686" evidence="2">
    <location>
        <begin position="50"/>
        <end position="123"/>
    </location>
</feature>
<evidence type="ECO:0000259" key="2">
    <source>
        <dbReference type="Pfam" id="PF24735"/>
    </source>
</evidence>
<feature type="domain" description="DUF7685" evidence="1">
    <location>
        <begin position="5"/>
        <end position="47"/>
    </location>
</feature>
<dbReference type="InterPro" id="IPR056130">
    <property type="entry name" value="DUF7713"/>
</dbReference>